<dbReference type="AlphaFoldDB" id="A0AA88WUS6"/>
<dbReference type="SUPFAM" id="SSF56672">
    <property type="entry name" value="DNA/RNA polymerases"/>
    <property type="match status" value="1"/>
</dbReference>
<dbReference type="InterPro" id="IPR041373">
    <property type="entry name" value="RT_RNaseH"/>
</dbReference>
<protein>
    <recommendedName>
        <fullName evidence="7">Reverse transcriptase RNase H-like domain-containing protein</fullName>
    </recommendedName>
</protein>
<dbReference type="CDD" id="cd09274">
    <property type="entry name" value="RNase_HI_RT_Ty3"/>
    <property type="match status" value="1"/>
</dbReference>
<evidence type="ECO:0000313" key="8">
    <source>
        <dbReference type="EMBL" id="KAK3033534.1"/>
    </source>
</evidence>
<evidence type="ECO:0000256" key="4">
    <source>
        <dbReference type="ARBA" id="ARBA00022759"/>
    </source>
</evidence>
<dbReference type="Proteomes" id="UP001188597">
    <property type="component" value="Unassembled WGS sequence"/>
</dbReference>
<reference evidence="8" key="1">
    <citation type="submission" date="2022-12" db="EMBL/GenBank/DDBJ databases">
        <title>Draft genome assemblies for two species of Escallonia (Escalloniales).</title>
        <authorList>
            <person name="Chanderbali A."/>
            <person name="Dervinis C."/>
            <person name="Anghel I."/>
            <person name="Soltis D."/>
            <person name="Soltis P."/>
            <person name="Zapata F."/>
        </authorList>
    </citation>
    <scope>NUCLEOTIDE SEQUENCE</scope>
    <source>
        <strain evidence="8">UCBG64.0493</strain>
        <tissue evidence="8">Leaf</tissue>
    </source>
</reference>
<keyword evidence="4" id="KW-0255">Endonuclease</keyword>
<dbReference type="EMBL" id="JAVXUP010000231">
    <property type="protein sequence ID" value="KAK3033534.1"/>
    <property type="molecule type" value="Genomic_DNA"/>
</dbReference>
<evidence type="ECO:0000256" key="2">
    <source>
        <dbReference type="ARBA" id="ARBA00022695"/>
    </source>
</evidence>
<dbReference type="GO" id="GO:0003964">
    <property type="term" value="F:RNA-directed DNA polymerase activity"/>
    <property type="evidence" value="ECO:0007669"/>
    <property type="project" value="UniProtKB-KW"/>
</dbReference>
<evidence type="ECO:0000256" key="3">
    <source>
        <dbReference type="ARBA" id="ARBA00022722"/>
    </source>
</evidence>
<dbReference type="GO" id="GO:0016787">
    <property type="term" value="F:hydrolase activity"/>
    <property type="evidence" value="ECO:0007669"/>
    <property type="project" value="UniProtKB-KW"/>
</dbReference>
<dbReference type="Pfam" id="PF17917">
    <property type="entry name" value="RT_RNaseH"/>
    <property type="match status" value="1"/>
</dbReference>
<keyword evidence="2" id="KW-0548">Nucleotidyltransferase</keyword>
<feature type="domain" description="Reverse transcriptase RNase H-like" evidence="7">
    <location>
        <begin position="39"/>
        <end position="122"/>
    </location>
</feature>
<dbReference type="InterPro" id="IPR043502">
    <property type="entry name" value="DNA/RNA_pol_sf"/>
</dbReference>
<dbReference type="PANTHER" id="PTHR34072">
    <property type="entry name" value="ENZYMATIC POLYPROTEIN-RELATED"/>
    <property type="match status" value="1"/>
</dbReference>
<dbReference type="GO" id="GO:0004519">
    <property type="term" value="F:endonuclease activity"/>
    <property type="evidence" value="ECO:0007669"/>
    <property type="project" value="UniProtKB-KW"/>
</dbReference>
<sequence>MNSQTGTTMNRKMSLGPFCKAMTIKVGNPKGDLIGETLKGGVLMQERYPVAYESRKLSDAERCYTTHEKELLAVVHCLRVYRHYQLGVIIVMRTDNTVVSHFLSQYKLTSKQAKWQQLLAEFNLLLKYSADSTNSIADVLSRTNELNQLAFDGHEWYC</sequence>
<keyword evidence="1" id="KW-0808">Transferase</keyword>
<dbReference type="PANTHER" id="PTHR34072:SF41">
    <property type="entry name" value="REVERSE TRANSCRIPTASE_RETROTRANSPOSON-DERIVED PROTEIN RNASE H-LIKE DOMAIN-CONTAINING PROTEIN"/>
    <property type="match status" value="1"/>
</dbReference>
<keyword evidence="6" id="KW-0695">RNA-directed DNA polymerase</keyword>
<evidence type="ECO:0000256" key="1">
    <source>
        <dbReference type="ARBA" id="ARBA00022679"/>
    </source>
</evidence>
<keyword evidence="9" id="KW-1185">Reference proteome</keyword>
<gene>
    <name evidence="8" type="ORF">RJ639_033995</name>
</gene>
<proteinExistence type="predicted"/>
<keyword evidence="3" id="KW-0540">Nuclease</keyword>
<evidence type="ECO:0000313" key="9">
    <source>
        <dbReference type="Proteomes" id="UP001188597"/>
    </source>
</evidence>
<keyword evidence="5" id="KW-0378">Hydrolase</keyword>
<name>A0AA88WUS6_9ASTE</name>
<accession>A0AA88WUS6</accession>
<evidence type="ECO:0000256" key="6">
    <source>
        <dbReference type="ARBA" id="ARBA00022918"/>
    </source>
</evidence>
<organism evidence="8 9">
    <name type="scientific">Escallonia herrerae</name>
    <dbReference type="NCBI Taxonomy" id="1293975"/>
    <lineage>
        <taxon>Eukaryota</taxon>
        <taxon>Viridiplantae</taxon>
        <taxon>Streptophyta</taxon>
        <taxon>Embryophyta</taxon>
        <taxon>Tracheophyta</taxon>
        <taxon>Spermatophyta</taxon>
        <taxon>Magnoliopsida</taxon>
        <taxon>eudicotyledons</taxon>
        <taxon>Gunneridae</taxon>
        <taxon>Pentapetalae</taxon>
        <taxon>asterids</taxon>
        <taxon>campanulids</taxon>
        <taxon>Escalloniales</taxon>
        <taxon>Escalloniaceae</taxon>
        <taxon>Escallonia</taxon>
    </lineage>
</organism>
<evidence type="ECO:0000256" key="5">
    <source>
        <dbReference type="ARBA" id="ARBA00022801"/>
    </source>
</evidence>
<evidence type="ECO:0000259" key="7">
    <source>
        <dbReference type="Pfam" id="PF17917"/>
    </source>
</evidence>
<comment type="caution">
    <text evidence="8">The sequence shown here is derived from an EMBL/GenBank/DDBJ whole genome shotgun (WGS) entry which is preliminary data.</text>
</comment>